<evidence type="ECO:0000256" key="1">
    <source>
        <dbReference type="ARBA" id="ARBA00012417"/>
    </source>
</evidence>
<dbReference type="GeneID" id="9182827"/>
<sequence length="56" mass="6546">MDSRGIETVRLDNLRPVQVWVKVVLRWFLINRGAEGAHTYVKDLISDPLQHRIDMS</sequence>
<dbReference type="RefSeq" id="XP_002842002.1">
    <property type="nucleotide sequence ID" value="XM_002841956.1"/>
</dbReference>
<proteinExistence type="predicted"/>
<dbReference type="Proteomes" id="UP000006911">
    <property type="component" value="Unassembled WGS sequence"/>
</dbReference>
<keyword evidence="6" id="KW-1185">Reference proteome</keyword>
<dbReference type="STRING" id="656061.D5GNV0"/>
<evidence type="ECO:0000256" key="3">
    <source>
        <dbReference type="ARBA" id="ARBA00022695"/>
    </source>
</evidence>
<evidence type="ECO:0000256" key="2">
    <source>
        <dbReference type="ARBA" id="ARBA00022679"/>
    </source>
</evidence>
<keyword evidence="3" id="KW-0548">Nucleotidyltransferase</keyword>
<dbReference type="EMBL" id="FN430370">
    <property type="protein sequence ID" value="CAZ86193.1"/>
    <property type="molecule type" value="Genomic_DNA"/>
</dbReference>
<dbReference type="InterPro" id="IPR042087">
    <property type="entry name" value="DNA_pol_B_thumb"/>
</dbReference>
<dbReference type="InParanoid" id="D5GNV0"/>
<name>D5GNV0_TUBMM</name>
<organism evidence="5 6">
    <name type="scientific">Tuber melanosporum (strain Mel28)</name>
    <name type="common">Perigord black truffle</name>
    <dbReference type="NCBI Taxonomy" id="656061"/>
    <lineage>
        <taxon>Eukaryota</taxon>
        <taxon>Fungi</taxon>
        <taxon>Dikarya</taxon>
        <taxon>Ascomycota</taxon>
        <taxon>Pezizomycotina</taxon>
        <taxon>Pezizomycetes</taxon>
        <taxon>Pezizales</taxon>
        <taxon>Tuberaceae</taxon>
        <taxon>Tuber</taxon>
    </lineage>
</organism>
<keyword evidence="4" id="KW-0239">DNA-directed DNA polymerase</keyword>
<evidence type="ECO:0000313" key="5">
    <source>
        <dbReference type="EMBL" id="CAZ86193.1"/>
    </source>
</evidence>
<reference evidence="5 6" key="1">
    <citation type="journal article" date="2010" name="Nature">
        <title>Perigord black truffle genome uncovers evolutionary origins and mechanisms of symbiosis.</title>
        <authorList>
            <person name="Martin F."/>
            <person name="Kohler A."/>
            <person name="Murat C."/>
            <person name="Balestrini R."/>
            <person name="Coutinho P.M."/>
            <person name="Jaillon O."/>
            <person name="Montanini B."/>
            <person name="Morin E."/>
            <person name="Noel B."/>
            <person name="Percudani R."/>
            <person name="Porcel B."/>
            <person name="Rubini A."/>
            <person name="Amicucci A."/>
            <person name="Amselem J."/>
            <person name="Anthouard V."/>
            <person name="Arcioni S."/>
            <person name="Artiguenave F."/>
            <person name="Aury J.M."/>
            <person name="Ballario P."/>
            <person name="Bolchi A."/>
            <person name="Brenna A."/>
            <person name="Brun A."/>
            <person name="Buee M."/>
            <person name="Cantarel B."/>
            <person name="Chevalier G."/>
            <person name="Couloux A."/>
            <person name="Da Silva C."/>
            <person name="Denoeud F."/>
            <person name="Duplessis S."/>
            <person name="Ghignone S."/>
            <person name="Hilselberger B."/>
            <person name="Iotti M."/>
            <person name="Marcais B."/>
            <person name="Mello A."/>
            <person name="Miranda M."/>
            <person name="Pacioni G."/>
            <person name="Quesneville H."/>
            <person name="Riccioni C."/>
            <person name="Ruotolo R."/>
            <person name="Splivallo R."/>
            <person name="Stocchi V."/>
            <person name="Tisserant E."/>
            <person name="Viscomi A.R."/>
            <person name="Zambonelli A."/>
            <person name="Zampieri E."/>
            <person name="Henrissat B."/>
            <person name="Lebrun M.H."/>
            <person name="Paolocci F."/>
            <person name="Bonfante P."/>
            <person name="Ottonello S."/>
            <person name="Wincker P."/>
        </authorList>
    </citation>
    <scope>NUCLEOTIDE SEQUENCE [LARGE SCALE GENOMIC DNA]</scope>
    <source>
        <strain evidence="5 6">Mel28</strain>
    </source>
</reference>
<dbReference type="EC" id="2.7.7.7" evidence="1"/>
<dbReference type="HOGENOM" id="CLU_3015907_0_0_1"/>
<evidence type="ECO:0000313" key="6">
    <source>
        <dbReference type="Proteomes" id="UP000006911"/>
    </source>
</evidence>
<evidence type="ECO:0000256" key="4">
    <source>
        <dbReference type="ARBA" id="ARBA00022932"/>
    </source>
</evidence>
<dbReference type="KEGG" id="tml:GSTUM_00011520001"/>
<gene>
    <name evidence="5" type="ORF">GSTUM_00011520001</name>
</gene>
<dbReference type="InterPro" id="IPR043502">
    <property type="entry name" value="DNA/RNA_pol_sf"/>
</dbReference>
<protein>
    <recommendedName>
        <fullName evidence="1">DNA-directed DNA polymerase</fullName>
        <ecNumber evidence="1">2.7.7.7</ecNumber>
    </recommendedName>
</protein>
<dbReference type="AlphaFoldDB" id="D5GNV0"/>
<dbReference type="Gene3D" id="1.10.132.60">
    <property type="entry name" value="DNA polymerase family B, C-terminal domain"/>
    <property type="match status" value="1"/>
</dbReference>
<dbReference type="GO" id="GO:0003887">
    <property type="term" value="F:DNA-directed DNA polymerase activity"/>
    <property type="evidence" value="ECO:0007669"/>
    <property type="project" value="UniProtKB-KW"/>
</dbReference>
<keyword evidence="2" id="KW-0808">Transferase</keyword>
<dbReference type="SUPFAM" id="SSF56672">
    <property type="entry name" value="DNA/RNA polymerases"/>
    <property type="match status" value="1"/>
</dbReference>
<accession>D5GNV0</accession>